<keyword evidence="1" id="KW-0482">Metalloprotease</keyword>
<reference evidence="4 5" key="1">
    <citation type="submission" date="2021-03" db="EMBL/GenBank/DDBJ databases">
        <authorList>
            <person name="So Y."/>
        </authorList>
    </citation>
    <scope>NUCLEOTIDE SEQUENCE [LARGE SCALE GENOMIC DNA]</scope>
    <source>
        <strain evidence="4 5">PWR1</strain>
    </source>
</reference>
<dbReference type="InterPro" id="IPR009197">
    <property type="entry name" value="MlrC"/>
</dbReference>
<feature type="domain" description="Microcystin LR degradation protein MlrC C-terminal" evidence="2">
    <location>
        <begin position="311"/>
        <end position="489"/>
    </location>
</feature>
<dbReference type="InterPro" id="IPR010799">
    <property type="entry name" value="MlrC_C"/>
</dbReference>
<comment type="cofactor">
    <cofactor evidence="1">
        <name>Zn(2+)</name>
        <dbReference type="ChEBI" id="CHEBI:29105"/>
    </cofactor>
    <text evidence="1">Binds 1 zinc ion per subunit.</text>
</comment>
<gene>
    <name evidence="4" type="ORF">J5Y09_20695</name>
</gene>
<dbReference type="Proteomes" id="UP000680815">
    <property type="component" value="Unassembled WGS sequence"/>
</dbReference>
<feature type="domain" description="Microcystin LR degradation protein MlrC N-terminal" evidence="3">
    <location>
        <begin position="7"/>
        <end position="297"/>
    </location>
</feature>
<keyword evidence="5" id="KW-1185">Reference proteome</keyword>
<organism evidence="4 5">
    <name type="scientific">Roseomonas nitratireducens</name>
    <dbReference type="NCBI Taxonomy" id="2820810"/>
    <lineage>
        <taxon>Bacteria</taxon>
        <taxon>Pseudomonadati</taxon>
        <taxon>Pseudomonadota</taxon>
        <taxon>Alphaproteobacteria</taxon>
        <taxon>Acetobacterales</taxon>
        <taxon>Roseomonadaceae</taxon>
        <taxon>Roseomonas</taxon>
    </lineage>
</organism>
<dbReference type="PIRSF" id="PIRSF012702">
    <property type="entry name" value="UCP012702"/>
    <property type="match status" value="1"/>
</dbReference>
<evidence type="ECO:0000259" key="3">
    <source>
        <dbReference type="Pfam" id="PF07364"/>
    </source>
</evidence>
<evidence type="ECO:0000313" key="4">
    <source>
        <dbReference type="EMBL" id="MBP0466359.1"/>
    </source>
</evidence>
<dbReference type="Pfam" id="PF07171">
    <property type="entry name" value="MlrC_C"/>
    <property type="match status" value="1"/>
</dbReference>
<comment type="caution">
    <text evidence="4">The sequence shown here is derived from an EMBL/GenBank/DDBJ whole genome shotgun (WGS) entry which is preliminary data.</text>
</comment>
<keyword evidence="1" id="KW-0645">Protease</keyword>
<proteinExistence type="inferred from homology"/>
<dbReference type="Pfam" id="PF07364">
    <property type="entry name" value="DUF1485"/>
    <property type="match status" value="1"/>
</dbReference>
<dbReference type="RefSeq" id="WP_209353763.1">
    <property type="nucleotide sequence ID" value="NZ_JAGIYZ010000027.1"/>
</dbReference>
<evidence type="ECO:0000313" key="5">
    <source>
        <dbReference type="Proteomes" id="UP000680815"/>
    </source>
</evidence>
<comment type="function">
    <text evidence="1">Involved in peptidolytic degradation of cyclic heptapeptide hepatotoxin microcystin (MC).</text>
</comment>
<protein>
    <recommendedName>
        <fullName evidence="1">Microcystinase C</fullName>
        <shortName evidence="1">MlrC</shortName>
    </recommendedName>
</protein>
<name>A0ABS4AYA0_9PROT</name>
<keyword evidence="1" id="KW-0378">Hydrolase</keyword>
<sequence>MAAAPPRIALAAFMLESNGHAPPAGRAEFEASCWLEGAALAADLARPAPRAPTALTGFIRAMDGGRAWRPLPLLAAAAGAAGPVEQELFDDILARIEDGLRAAMPVDGVFLSLHGAATATVDVDPDGLLLARVRAIVGPDVPVVATLDLHANVSRTMVDQADVLVGFRTNPHVDMAERGAEAAAAMRAMLGGMRPRAGFAKLPMIPPATSQNTDDGPYADAIAFGQRFLDHEVMNVSVISGFSLGDTPKNGLSVIVTARTDAERAQAVADDVARFVWSSRGRWVASLTPLAEAVRRAREATEEPGSRPLLLADVADNPGGGGRGNTVWILEALHKAGISGAVLGMFYDPELAAEAHLLGPGARFSALFNRAETHTHSHPFEAEARVLALSDGRITGRRGIYAGREVDLGPSALLGIGGLRVAVASNRRQLCEPAMLEALGIDLATVRCLVVKSRGHFRAGFDERFPADRILEVDVPGLTTVVLARVPWRQVPRPIWPLDPDMAWAPGR</sequence>
<comment type="similarity">
    <text evidence="1">Belongs to the peptidase M81 family.</text>
</comment>
<keyword evidence="1" id="KW-0479">Metal-binding</keyword>
<evidence type="ECO:0000259" key="2">
    <source>
        <dbReference type="Pfam" id="PF07171"/>
    </source>
</evidence>
<dbReference type="EMBL" id="JAGIYZ010000027">
    <property type="protein sequence ID" value="MBP0466359.1"/>
    <property type="molecule type" value="Genomic_DNA"/>
</dbReference>
<evidence type="ECO:0000256" key="1">
    <source>
        <dbReference type="PIRNR" id="PIRNR012702"/>
    </source>
</evidence>
<dbReference type="InterPro" id="IPR015995">
    <property type="entry name" value="MlrC_N"/>
</dbReference>
<accession>A0ABS4AYA0</accession>